<sequence length="114" mass="12432">MDDGDGVLDVELTDPRAQEMADAAFDALMDFPDRCAELAATRELRRHHGPVTVTVNLEGRVIDLDLGGAAREGAEVAEAIRLAQEDARTALKRETEALLPPVITAYGRYLDRLS</sequence>
<dbReference type="RefSeq" id="WP_285662028.1">
    <property type="nucleotide sequence ID" value="NZ_BSTX01000001.1"/>
</dbReference>
<accession>A0A9W6SJN8</accession>
<comment type="caution">
    <text evidence="1">The sequence shown here is derived from an EMBL/GenBank/DDBJ whole genome shotgun (WGS) entry which is preliminary data.</text>
</comment>
<protein>
    <recommendedName>
        <fullName evidence="3">YbaB/EbfC DNA-binding family protein</fullName>
    </recommendedName>
</protein>
<reference evidence="1" key="1">
    <citation type="submission" date="2023-03" db="EMBL/GenBank/DDBJ databases">
        <title>Actinorhabdospora filicis NBRC 111898.</title>
        <authorList>
            <person name="Ichikawa N."/>
            <person name="Sato H."/>
            <person name="Tonouchi N."/>
        </authorList>
    </citation>
    <scope>NUCLEOTIDE SEQUENCE</scope>
    <source>
        <strain evidence="1">NBRC 111898</strain>
    </source>
</reference>
<proteinExistence type="predicted"/>
<dbReference type="EMBL" id="BSTX01000001">
    <property type="protein sequence ID" value="GLZ76876.1"/>
    <property type="molecule type" value="Genomic_DNA"/>
</dbReference>
<dbReference type="Proteomes" id="UP001165079">
    <property type="component" value="Unassembled WGS sequence"/>
</dbReference>
<dbReference type="AlphaFoldDB" id="A0A9W6SJN8"/>
<name>A0A9W6SJN8_9ACTN</name>
<evidence type="ECO:0008006" key="3">
    <source>
        <dbReference type="Google" id="ProtNLM"/>
    </source>
</evidence>
<gene>
    <name evidence="1" type="ORF">Afil01_16830</name>
</gene>
<evidence type="ECO:0000313" key="1">
    <source>
        <dbReference type="EMBL" id="GLZ76876.1"/>
    </source>
</evidence>
<evidence type="ECO:0000313" key="2">
    <source>
        <dbReference type="Proteomes" id="UP001165079"/>
    </source>
</evidence>
<keyword evidence="2" id="KW-1185">Reference proteome</keyword>
<organism evidence="1 2">
    <name type="scientific">Actinorhabdospora filicis</name>
    <dbReference type="NCBI Taxonomy" id="1785913"/>
    <lineage>
        <taxon>Bacteria</taxon>
        <taxon>Bacillati</taxon>
        <taxon>Actinomycetota</taxon>
        <taxon>Actinomycetes</taxon>
        <taxon>Micromonosporales</taxon>
        <taxon>Micromonosporaceae</taxon>
        <taxon>Actinorhabdospora</taxon>
    </lineage>
</organism>